<keyword evidence="2" id="KW-0472">Membrane</keyword>
<reference evidence="5 6" key="2">
    <citation type="journal article" date="2017" name="Sci. Rep.">
        <title>Ant-infecting Ophiocordyceps genomes reveal a high diversity of potential behavioral manipulation genes and a possible major role for enterotoxins.</title>
        <authorList>
            <person name="de Bekker C."/>
            <person name="Ohm R.A."/>
            <person name="Evans H.C."/>
            <person name="Brachmann A."/>
            <person name="Hughes D.P."/>
        </authorList>
    </citation>
    <scope>NUCLEOTIDE SEQUENCE [LARGE SCALE GENOMIC DNA]</scope>
    <source>
        <strain evidence="5 6">SC16a</strain>
    </source>
</reference>
<feature type="chain" id="PRO_5012721715" description="WSC domain-containing protein" evidence="3">
    <location>
        <begin position="20"/>
        <end position="297"/>
    </location>
</feature>
<feature type="region of interest" description="Disordered" evidence="1">
    <location>
        <begin position="153"/>
        <end position="199"/>
    </location>
</feature>
<feature type="compositionally biased region" description="Low complexity" evidence="1">
    <location>
        <begin position="155"/>
        <end position="169"/>
    </location>
</feature>
<evidence type="ECO:0000256" key="1">
    <source>
        <dbReference type="SAM" id="MobiDB-lite"/>
    </source>
</evidence>
<evidence type="ECO:0000313" key="5">
    <source>
        <dbReference type="EMBL" id="PFH56587.1"/>
    </source>
</evidence>
<reference evidence="5 6" key="1">
    <citation type="journal article" date="2015" name="BMC Genomics">
        <title>Gene expression during zombie ant biting behavior reflects the complexity underlying fungal parasitic behavioral manipulation.</title>
        <authorList>
            <person name="de Bekker C."/>
            <person name="Ohm R.A."/>
            <person name="Loreto R.G."/>
            <person name="Sebastian A."/>
            <person name="Albert I."/>
            <person name="Merrow M."/>
            <person name="Brachmann A."/>
            <person name="Hughes D.P."/>
        </authorList>
    </citation>
    <scope>NUCLEOTIDE SEQUENCE [LARGE SCALE GENOMIC DNA]</scope>
    <source>
        <strain evidence="5 6">SC16a</strain>
    </source>
</reference>
<keyword evidence="2" id="KW-0812">Transmembrane</keyword>
<accession>A0A2A9P6M9</accession>
<dbReference type="PROSITE" id="PS51212">
    <property type="entry name" value="WSC"/>
    <property type="match status" value="1"/>
</dbReference>
<feature type="transmembrane region" description="Helical" evidence="2">
    <location>
        <begin position="204"/>
        <end position="226"/>
    </location>
</feature>
<comment type="caution">
    <text evidence="5">The sequence shown here is derived from an EMBL/GenBank/DDBJ whole genome shotgun (WGS) entry which is preliminary data.</text>
</comment>
<name>A0A2A9P6M9_OPHUN</name>
<dbReference type="Proteomes" id="UP000037136">
    <property type="component" value="Unassembled WGS sequence"/>
</dbReference>
<keyword evidence="3" id="KW-0732">Signal</keyword>
<keyword evidence="2" id="KW-1133">Transmembrane helix</keyword>
<evidence type="ECO:0000256" key="2">
    <source>
        <dbReference type="SAM" id="Phobius"/>
    </source>
</evidence>
<sequence>MKTSAIALAALAAASQAYATLDLPTLVNRDLRATLVERQAKGQQKPSVFPLPNAQTSHGCYKSQGNMTTHDVQHLSSGSCNDVCKAGKFWVSGLQGSQCFCGFAYPPQKDIVDDEKCNYPCPSYPLEACGGLADAGGFWSVFNTGVNVNAKNFESSSTTSSSSQSTNSQDDQDPSVPSVVTQTHVTTQGPNPDEKKGGANTAGIAAGAVAGLVVAAALVGGLIFYLRRKRNAQIEEEHRRNAAVSAFINGSKPPGSSGSMSMTDARLDPVMVNRRMSDGSIADNEDYSRRILRVTNA</sequence>
<dbReference type="AlphaFoldDB" id="A0A2A9P6M9"/>
<organism evidence="5 6">
    <name type="scientific">Ophiocordyceps unilateralis</name>
    <name type="common">Zombie-ant fungus</name>
    <name type="synonym">Torrubia unilateralis</name>
    <dbReference type="NCBI Taxonomy" id="268505"/>
    <lineage>
        <taxon>Eukaryota</taxon>
        <taxon>Fungi</taxon>
        <taxon>Dikarya</taxon>
        <taxon>Ascomycota</taxon>
        <taxon>Pezizomycotina</taxon>
        <taxon>Sordariomycetes</taxon>
        <taxon>Hypocreomycetidae</taxon>
        <taxon>Hypocreales</taxon>
        <taxon>Ophiocordycipitaceae</taxon>
        <taxon>Ophiocordyceps</taxon>
    </lineage>
</organism>
<feature type="signal peptide" evidence="3">
    <location>
        <begin position="1"/>
        <end position="19"/>
    </location>
</feature>
<protein>
    <recommendedName>
        <fullName evidence="4">WSC domain-containing protein</fullName>
    </recommendedName>
</protein>
<dbReference type="EMBL" id="LAZP02000547">
    <property type="protein sequence ID" value="PFH56587.1"/>
    <property type="molecule type" value="Genomic_DNA"/>
</dbReference>
<proteinExistence type="predicted"/>
<dbReference type="InterPro" id="IPR002889">
    <property type="entry name" value="WSC_carb-bd"/>
</dbReference>
<keyword evidence="6" id="KW-1185">Reference proteome</keyword>
<dbReference type="SMART" id="SM00321">
    <property type="entry name" value="WSC"/>
    <property type="match status" value="1"/>
</dbReference>
<dbReference type="STRING" id="268505.A0A2A9P6M9"/>
<gene>
    <name evidence="5" type="ORF">XA68_16279</name>
</gene>
<feature type="domain" description="WSC" evidence="4">
    <location>
        <begin position="54"/>
        <end position="145"/>
    </location>
</feature>
<evidence type="ECO:0000259" key="4">
    <source>
        <dbReference type="PROSITE" id="PS51212"/>
    </source>
</evidence>
<evidence type="ECO:0000313" key="6">
    <source>
        <dbReference type="Proteomes" id="UP000037136"/>
    </source>
</evidence>
<dbReference type="Pfam" id="PF01822">
    <property type="entry name" value="WSC"/>
    <property type="match status" value="1"/>
</dbReference>
<feature type="compositionally biased region" description="Polar residues" evidence="1">
    <location>
        <begin position="178"/>
        <end position="190"/>
    </location>
</feature>
<evidence type="ECO:0000256" key="3">
    <source>
        <dbReference type="SAM" id="SignalP"/>
    </source>
</evidence>
<dbReference type="OrthoDB" id="2019572at2759"/>